<protein>
    <submittedName>
        <fullName evidence="2">Uncharacterized protein</fullName>
    </submittedName>
</protein>
<accession>A0AAD5U0C1</accession>
<dbReference type="Proteomes" id="UP001211065">
    <property type="component" value="Unassembled WGS sequence"/>
</dbReference>
<feature type="non-terminal residue" evidence="2">
    <location>
        <position position="58"/>
    </location>
</feature>
<feature type="transmembrane region" description="Helical" evidence="1">
    <location>
        <begin position="6"/>
        <end position="28"/>
    </location>
</feature>
<feature type="transmembrane region" description="Helical" evidence="1">
    <location>
        <begin position="40"/>
        <end position="57"/>
    </location>
</feature>
<sequence>MSITASILYVCYVFSALGLFISISMLVATIALRNSKAFKAASPVFLSFYCVGASLAFV</sequence>
<keyword evidence="3" id="KW-1185">Reference proteome</keyword>
<evidence type="ECO:0000256" key="1">
    <source>
        <dbReference type="SAM" id="Phobius"/>
    </source>
</evidence>
<comment type="caution">
    <text evidence="2">The sequence shown here is derived from an EMBL/GenBank/DDBJ whole genome shotgun (WGS) entry which is preliminary data.</text>
</comment>
<keyword evidence="1" id="KW-1133">Transmembrane helix</keyword>
<evidence type="ECO:0000313" key="3">
    <source>
        <dbReference type="Proteomes" id="UP001211065"/>
    </source>
</evidence>
<dbReference type="AlphaFoldDB" id="A0AAD5U0C1"/>
<proteinExistence type="predicted"/>
<keyword evidence="1" id="KW-0812">Transmembrane</keyword>
<name>A0AAD5U0C1_9FUNG</name>
<evidence type="ECO:0000313" key="2">
    <source>
        <dbReference type="EMBL" id="KAJ3215385.1"/>
    </source>
</evidence>
<organism evidence="2 3">
    <name type="scientific">Clydaea vesicula</name>
    <dbReference type="NCBI Taxonomy" id="447962"/>
    <lineage>
        <taxon>Eukaryota</taxon>
        <taxon>Fungi</taxon>
        <taxon>Fungi incertae sedis</taxon>
        <taxon>Chytridiomycota</taxon>
        <taxon>Chytridiomycota incertae sedis</taxon>
        <taxon>Chytridiomycetes</taxon>
        <taxon>Lobulomycetales</taxon>
        <taxon>Lobulomycetaceae</taxon>
        <taxon>Clydaea</taxon>
    </lineage>
</organism>
<reference evidence="2" key="1">
    <citation type="submission" date="2020-05" db="EMBL/GenBank/DDBJ databases">
        <title>Phylogenomic resolution of chytrid fungi.</title>
        <authorList>
            <person name="Stajich J.E."/>
            <person name="Amses K."/>
            <person name="Simmons R."/>
            <person name="Seto K."/>
            <person name="Myers J."/>
            <person name="Bonds A."/>
            <person name="Quandt C.A."/>
            <person name="Barry K."/>
            <person name="Liu P."/>
            <person name="Grigoriev I."/>
            <person name="Longcore J.E."/>
            <person name="James T.Y."/>
        </authorList>
    </citation>
    <scope>NUCLEOTIDE SEQUENCE</scope>
    <source>
        <strain evidence="2">JEL0476</strain>
    </source>
</reference>
<dbReference type="EMBL" id="JADGJW010000547">
    <property type="protein sequence ID" value="KAJ3215385.1"/>
    <property type="molecule type" value="Genomic_DNA"/>
</dbReference>
<keyword evidence="1" id="KW-0472">Membrane</keyword>
<gene>
    <name evidence="2" type="ORF">HK099_006385</name>
</gene>